<dbReference type="eggNOG" id="ENOG502SUVX">
    <property type="taxonomic scope" value="Eukaryota"/>
</dbReference>
<dbReference type="KEGG" id="nnu:104609730"/>
<evidence type="ECO:0000313" key="2">
    <source>
        <dbReference type="RefSeq" id="XP_010274406.1"/>
    </source>
</evidence>
<reference evidence="2" key="1">
    <citation type="submission" date="2025-08" db="UniProtKB">
        <authorList>
            <consortium name="RefSeq"/>
        </authorList>
    </citation>
    <scope>IDENTIFICATION</scope>
</reference>
<dbReference type="PANTHER" id="PTHR34484:SF2">
    <property type="entry name" value="OS02G0832600 PROTEIN"/>
    <property type="match status" value="1"/>
</dbReference>
<dbReference type="AlphaFoldDB" id="A0A1U8B172"/>
<name>A0A1U8B172_NELNU</name>
<dbReference type="Proteomes" id="UP000189703">
    <property type="component" value="Unplaced"/>
</dbReference>
<dbReference type="OrthoDB" id="10564054at2759"/>
<dbReference type="PANTHER" id="PTHR34484">
    <property type="entry name" value="OS02G0832600 PROTEIN"/>
    <property type="match status" value="1"/>
</dbReference>
<proteinExistence type="predicted"/>
<dbReference type="GeneID" id="104609730"/>
<organism evidence="1 2">
    <name type="scientific">Nelumbo nucifera</name>
    <name type="common">Sacred lotus</name>
    <dbReference type="NCBI Taxonomy" id="4432"/>
    <lineage>
        <taxon>Eukaryota</taxon>
        <taxon>Viridiplantae</taxon>
        <taxon>Streptophyta</taxon>
        <taxon>Embryophyta</taxon>
        <taxon>Tracheophyta</taxon>
        <taxon>Spermatophyta</taxon>
        <taxon>Magnoliopsida</taxon>
        <taxon>Proteales</taxon>
        <taxon>Nelumbonaceae</taxon>
        <taxon>Nelumbo</taxon>
    </lineage>
</organism>
<keyword evidence="1" id="KW-1185">Reference proteome</keyword>
<protein>
    <submittedName>
        <fullName evidence="2">Uncharacterized protein LOC104609730</fullName>
    </submittedName>
</protein>
<accession>A0A1U8B172</accession>
<evidence type="ECO:0000313" key="1">
    <source>
        <dbReference type="Proteomes" id="UP000189703"/>
    </source>
</evidence>
<dbReference type="RefSeq" id="XP_010274406.1">
    <property type="nucleotide sequence ID" value="XM_010276104.2"/>
</dbReference>
<sequence length="212" mass="24332">MRKATRGFVKKPRPKRWPRRWQARREPHHFTTTNKLKKAQYQYALLHVPSAPLNTTSYIIKAKETNHHPVTSSSPLHNDSDGLHLSSFYGYGSMKGLLGLCQWSEETGESVSSSCKRVEQEEEEEEGMMDGLVHWQPQKNSSRIIIPKLLALRIRKQGDQIAHLEEDSLMMKERVMCLERELDGLKHRVKILELTNHAMSVVRVCSCDASSA</sequence>
<gene>
    <name evidence="2" type="primary">LOC104609730</name>
</gene>